<organism evidence="1 2">
    <name type="scientific">Albugo candida</name>
    <dbReference type="NCBI Taxonomy" id="65357"/>
    <lineage>
        <taxon>Eukaryota</taxon>
        <taxon>Sar</taxon>
        <taxon>Stramenopiles</taxon>
        <taxon>Oomycota</taxon>
        <taxon>Peronosporomycetes</taxon>
        <taxon>Albuginales</taxon>
        <taxon>Albuginaceae</taxon>
        <taxon>Albugo</taxon>
    </lineage>
</organism>
<dbReference type="Proteomes" id="UP000053237">
    <property type="component" value="Unassembled WGS sequence"/>
</dbReference>
<evidence type="ECO:0000313" key="1">
    <source>
        <dbReference type="EMBL" id="CCI45362.1"/>
    </source>
</evidence>
<accession>A0A024GF89</accession>
<protein>
    <submittedName>
        <fullName evidence="1">Uncharacterized protein</fullName>
    </submittedName>
</protein>
<dbReference type="AlphaFoldDB" id="A0A024GF89"/>
<proteinExistence type="predicted"/>
<keyword evidence="2" id="KW-1185">Reference proteome</keyword>
<evidence type="ECO:0000313" key="2">
    <source>
        <dbReference type="Proteomes" id="UP000053237"/>
    </source>
</evidence>
<sequence>MQAICYSVQSSPRCKIPVNGIICQDDVTEGDVVSLIEMGEFQRFMKCVTWNEGDKELKAVVDNFDLNPNGFGKACTKFVYQFIKNELFISQTFKLPKIPSRPDISEKTPERLILSRNKGSEIWALEIYKIVHGRNVFGEESLTRVTWTNGRRVTNVAHVHFSIRDDNLVPSPYIDYTDDMKQIPFAMRLNTDGLDINMYALGSKGESTLDWTFGYEQLCSRKAQFIKSGDTFLIGLTRNPASQES</sequence>
<name>A0A024GF89_9STRA</name>
<dbReference type="EMBL" id="CAIX01000097">
    <property type="protein sequence ID" value="CCI45362.1"/>
    <property type="molecule type" value="Genomic_DNA"/>
</dbReference>
<dbReference type="InParanoid" id="A0A024GF89"/>
<gene>
    <name evidence="1" type="ORF">BN9_062590</name>
</gene>
<comment type="caution">
    <text evidence="1">The sequence shown here is derived from an EMBL/GenBank/DDBJ whole genome shotgun (WGS) entry which is preliminary data.</text>
</comment>
<reference evidence="1 2" key="1">
    <citation type="submission" date="2012-05" db="EMBL/GenBank/DDBJ databases">
        <title>Recombination and specialization in a pathogen metapopulation.</title>
        <authorList>
            <person name="Gardiner A."/>
            <person name="Kemen E."/>
            <person name="Schultz-Larsen T."/>
            <person name="MacLean D."/>
            <person name="Van Oosterhout C."/>
            <person name="Jones J.D.G."/>
        </authorList>
    </citation>
    <scope>NUCLEOTIDE SEQUENCE [LARGE SCALE GENOMIC DNA]</scope>
    <source>
        <strain evidence="1 2">Ac Nc2</strain>
    </source>
</reference>